<keyword evidence="1" id="KW-0812">Transmembrane</keyword>
<accession>H6NEB9</accession>
<feature type="transmembrane region" description="Helical" evidence="1">
    <location>
        <begin position="48"/>
        <end position="69"/>
    </location>
</feature>
<sequence length="75" mass="8121">MLRHVPAVLRLAGGSLLLGTGAWGWTTWHALLEESGGPDQGNELMFMIPYLIAAALTAAGLVLLIQGLLRLRRRD</sequence>
<dbReference type="STRING" id="1116391.PM3016_7325"/>
<name>H6NEB9_9BACL</name>
<dbReference type="Proteomes" id="UP000007523">
    <property type="component" value="Chromosome"/>
</dbReference>
<dbReference type="KEGG" id="pmq:PM3016_7325"/>
<evidence type="ECO:0000313" key="3">
    <source>
        <dbReference type="Proteomes" id="UP000007523"/>
    </source>
</evidence>
<evidence type="ECO:0000313" key="2">
    <source>
        <dbReference type="EMBL" id="AFC33895.1"/>
    </source>
</evidence>
<proteinExistence type="predicted"/>
<gene>
    <name evidence="2" type="ORF">PM3016_7325</name>
</gene>
<keyword evidence="1" id="KW-0472">Membrane</keyword>
<reference evidence="2 3" key="1">
    <citation type="journal article" date="2012" name="J. Bacteriol.">
        <title>Complete Genome Sequence of Paenibacillus mucilaginosus 3016, a Bacterium Functional as Microbial Fertilizer.</title>
        <authorList>
            <person name="Ma M."/>
            <person name="Wang Z."/>
            <person name="Li L."/>
            <person name="Jiang X."/>
            <person name="Guan D."/>
            <person name="Cao F."/>
            <person name="Chen H."/>
            <person name="Wang X."/>
            <person name="Shen D."/>
            <person name="Du B."/>
            <person name="Li J."/>
        </authorList>
    </citation>
    <scope>NUCLEOTIDE SEQUENCE [LARGE SCALE GENOMIC DNA]</scope>
    <source>
        <strain evidence="2 3">3016</strain>
    </source>
</reference>
<dbReference type="HOGENOM" id="CLU_2667639_0_0_9"/>
<organism evidence="2 3">
    <name type="scientific">Paenibacillus mucilaginosus 3016</name>
    <dbReference type="NCBI Taxonomy" id="1116391"/>
    <lineage>
        <taxon>Bacteria</taxon>
        <taxon>Bacillati</taxon>
        <taxon>Bacillota</taxon>
        <taxon>Bacilli</taxon>
        <taxon>Bacillales</taxon>
        <taxon>Paenibacillaceae</taxon>
        <taxon>Paenibacillus</taxon>
    </lineage>
</organism>
<dbReference type="AlphaFoldDB" id="H6NEB9"/>
<dbReference type="EMBL" id="CP003235">
    <property type="protein sequence ID" value="AFC33895.1"/>
    <property type="molecule type" value="Genomic_DNA"/>
</dbReference>
<keyword evidence="1" id="KW-1133">Transmembrane helix</keyword>
<protein>
    <submittedName>
        <fullName evidence="2">Uncharacterized protein</fullName>
    </submittedName>
</protein>
<keyword evidence="3" id="KW-1185">Reference proteome</keyword>
<evidence type="ECO:0000256" key="1">
    <source>
        <dbReference type="SAM" id="Phobius"/>
    </source>
</evidence>
<dbReference type="RefSeq" id="WP_014372692.1">
    <property type="nucleotide sequence ID" value="NC_016935.1"/>
</dbReference>